<dbReference type="Gene3D" id="2.40.10.10">
    <property type="entry name" value="Trypsin-like serine proteases"/>
    <property type="match status" value="1"/>
</dbReference>
<evidence type="ECO:0000313" key="3">
    <source>
        <dbReference type="Proteomes" id="UP000499080"/>
    </source>
</evidence>
<comment type="caution">
    <text evidence="2">The sequence shown here is derived from an EMBL/GenBank/DDBJ whole genome shotgun (WGS) entry which is preliminary data.</text>
</comment>
<dbReference type="EMBL" id="BGPR01014290">
    <property type="protein sequence ID" value="GBN64555.1"/>
    <property type="molecule type" value="Genomic_DNA"/>
</dbReference>
<name>A0A4Y2QMU1_ARAVE</name>
<dbReference type="InterPro" id="IPR009003">
    <property type="entry name" value="Peptidase_S1_PA"/>
</dbReference>
<dbReference type="InterPro" id="IPR043504">
    <property type="entry name" value="Peptidase_S1_PA_chymotrypsin"/>
</dbReference>
<feature type="domain" description="Peptidase S1" evidence="1">
    <location>
        <begin position="3"/>
        <end position="79"/>
    </location>
</feature>
<gene>
    <name evidence="2" type="ORF">AVEN_202587_1</name>
</gene>
<keyword evidence="3" id="KW-1185">Reference proteome</keyword>
<dbReference type="GO" id="GO:0004252">
    <property type="term" value="F:serine-type endopeptidase activity"/>
    <property type="evidence" value="ECO:0007669"/>
    <property type="project" value="InterPro"/>
</dbReference>
<dbReference type="Proteomes" id="UP000499080">
    <property type="component" value="Unassembled WGS sequence"/>
</dbReference>
<dbReference type="Pfam" id="PF00089">
    <property type="entry name" value="Trypsin"/>
    <property type="match status" value="1"/>
</dbReference>
<proteinExistence type="predicted"/>
<reference evidence="2 3" key="1">
    <citation type="journal article" date="2019" name="Sci. Rep.">
        <title>Orb-weaving spider Araneus ventricosus genome elucidates the spidroin gene catalogue.</title>
        <authorList>
            <person name="Kono N."/>
            <person name="Nakamura H."/>
            <person name="Ohtoshi R."/>
            <person name="Moran D.A.P."/>
            <person name="Shinohara A."/>
            <person name="Yoshida Y."/>
            <person name="Fujiwara M."/>
            <person name="Mori M."/>
            <person name="Tomita M."/>
            <person name="Arakawa K."/>
        </authorList>
    </citation>
    <scope>NUCLEOTIDE SEQUENCE [LARGE SCALE GENOMIC DNA]</scope>
</reference>
<organism evidence="2 3">
    <name type="scientific">Araneus ventricosus</name>
    <name type="common">Orbweaver spider</name>
    <name type="synonym">Epeira ventricosa</name>
    <dbReference type="NCBI Taxonomy" id="182803"/>
    <lineage>
        <taxon>Eukaryota</taxon>
        <taxon>Metazoa</taxon>
        <taxon>Ecdysozoa</taxon>
        <taxon>Arthropoda</taxon>
        <taxon>Chelicerata</taxon>
        <taxon>Arachnida</taxon>
        <taxon>Araneae</taxon>
        <taxon>Araneomorphae</taxon>
        <taxon>Entelegynae</taxon>
        <taxon>Araneoidea</taxon>
        <taxon>Araneidae</taxon>
        <taxon>Araneus</taxon>
    </lineage>
</organism>
<sequence length="184" mass="20894">MKLVAKRRCRSPRSKKRRILCAVSEASKNESCVVESGSSVFKKVGTEYFALGIMSLGAPDCNPKEPDTLTDIFQYMDWIKLYVKDMPRSVMGSVSMVGQDITIRSCFHLRASIRIKQEAGPNVIEKPSDLSEEDNESWINVESNLEGAEKPQKKLGKLGKYNLFQIIFLKHEKNLDTNHINKRI</sequence>
<evidence type="ECO:0000259" key="1">
    <source>
        <dbReference type="Pfam" id="PF00089"/>
    </source>
</evidence>
<dbReference type="AlphaFoldDB" id="A0A4Y2QMU1"/>
<dbReference type="SUPFAM" id="SSF50494">
    <property type="entry name" value="Trypsin-like serine proteases"/>
    <property type="match status" value="1"/>
</dbReference>
<evidence type="ECO:0000313" key="2">
    <source>
        <dbReference type="EMBL" id="GBN64555.1"/>
    </source>
</evidence>
<accession>A0A4Y2QMU1</accession>
<dbReference type="InterPro" id="IPR001254">
    <property type="entry name" value="Trypsin_dom"/>
</dbReference>
<dbReference type="GO" id="GO:0006508">
    <property type="term" value="P:proteolysis"/>
    <property type="evidence" value="ECO:0007669"/>
    <property type="project" value="InterPro"/>
</dbReference>
<protein>
    <recommendedName>
        <fullName evidence="1">Peptidase S1 domain-containing protein</fullName>
    </recommendedName>
</protein>